<evidence type="ECO:0000313" key="3">
    <source>
        <dbReference type="Proteomes" id="UP000238479"/>
    </source>
</evidence>
<organism evidence="2 3">
    <name type="scientific">Rosa chinensis</name>
    <name type="common">China rose</name>
    <dbReference type="NCBI Taxonomy" id="74649"/>
    <lineage>
        <taxon>Eukaryota</taxon>
        <taxon>Viridiplantae</taxon>
        <taxon>Streptophyta</taxon>
        <taxon>Embryophyta</taxon>
        <taxon>Tracheophyta</taxon>
        <taxon>Spermatophyta</taxon>
        <taxon>Magnoliopsida</taxon>
        <taxon>eudicotyledons</taxon>
        <taxon>Gunneridae</taxon>
        <taxon>Pentapetalae</taxon>
        <taxon>rosids</taxon>
        <taxon>fabids</taxon>
        <taxon>Rosales</taxon>
        <taxon>Rosaceae</taxon>
        <taxon>Rosoideae</taxon>
        <taxon>Rosoideae incertae sedis</taxon>
        <taxon>Rosa</taxon>
    </lineage>
</organism>
<gene>
    <name evidence="2" type="ORF">RchiOBHm_Chr5g0036471</name>
</gene>
<feature type="domain" description="DUF1990" evidence="1">
    <location>
        <begin position="19"/>
        <end position="70"/>
    </location>
</feature>
<dbReference type="InterPro" id="IPR018960">
    <property type="entry name" value="DUF1990"/>
</dbReference>
<dbReference type="STRING" id="74649.A0A2P6QBH4"/>
<proteinExistence type="predicted"/>
<dbReference type="Pfam" id="PF09348">
    <property type="entry name" value="DUF1990"/>
    <property type="match status" value="1"/>
</dbReference>
<sequence>MKLSSGELLPCPYLSCKSQEDNSLPANGFLCNHVCALVGSGLETYKKVKRALQDWRHFGMNWALIDPKTPVQME</sequence>
<name>A0A2P6QBH4_ROSCH</name>
<dbReference type="PANTHER" id="PTHR34202:SF1">
    <property type="entry name" value="UPF0548 PROTEIN"/>
    <property type="match status" value="1"/>
</dbReference>
<evidence type="ECO:0000313" key="2">
    <source>
        <dbReference type="EMBL" id="PRQ31528.1"/>
    </source>
</evidence>
<accession>A0A2P6QBH4</accession>
<dbReference type="Proteomes" id="UP000238479">
    <property type="component" value="Chromosome 5"/>
</dbReference>
<dbReference type="EMBL" id="PDCK01000043">
    <property type="protein sequence ID" value="PRQ31528.1"/>
    <property type="molecule type" value="Genomic_DNA"/>
</dbReference>
<reference evidence="2 3" key="1">
    <citation type="journal article" date="2018" name="Nat. Genet.">
        <title>The Rosa genome provides new insights in the design of modern roses.</title>
        <authorList>
            <person name="Bendahmane M."/>
        </authorList>
    </citation>
    <scope>NUCLEOTIDE SEQUENCE [LARGE SCALE GENOMIC DNA]</scope>
    <source>
        <strain evidence="3">cv. Old Blush</strain>
    </source>
</reference>
<keyword evidence="3" id="KW-1185">Reference proteome</keyword>
<dbReference type="AlphaFoldDB" id="A0A2P6QBH4"/>
<dbReference type="Gramene" id="PRQ31528">
    <property type="protein sequence ID" value="PRQ31528"/>
    <property type="gene ID" value="RchiOBHm_Chr5g0036471"/>
</dbReference>
<evidence type="ECO:0000259" key="1">
    <source>
        <dbReference type="Pfam" id="PF09348"/>
    </source>
</evidence>
<protein>
    <recommendedName>
        <fullName evidence="1">DUF1990 domain-containing protein</fullName>
    </recommendedName>
</protein>
<dbReference type="PANTHER" id="PTHR34202">
    <property type="entry name" value="UPF0548 PROTEIN"/>
    <property type="match status" value="1"/>
</dbReference>
<comment type="caution">
    <text evidence="2">The sequence shown here is derived from an EMBL/GenBank/DDBJ whole genome shotgun (WGS) entry which is preliminary data.</text>
</comment>